<protein>
    <submittedName>
        <fullName evidence="1">Uncharacterized protein</fullName>
    </submittedName>
</protein>
<reference evidence="1" key="1">
    <citation type="submission" date="2021-10" db="EMBL/GenBank/DDBJ databases">
        <title>Melipona bicolor Genome sequencing and assembly.</title>
        <authorList>
            <person name="Araujo N.S."/>
            <person name="Arias M.C."/>
        </authorList>
    </citation>
    <scope>NUCLEOTIDE SEQUENCE</scope>
    <source>
        <strain evidence="1">USP_2M_L1-L4_2017</strain>
        <tissue evidence="1">Whole body</tissue>
    </source>
</reference>
<gene>
    <name evidence="1" type="ORF">K0M31_018737</name>
</gene>
<proteinExistence type="predicted"/>
<dbReference type="EMBL" id="JAHYIQ010000007">
    <property type="protein sequence ID" value="KAK1130617.1"/>
    <property type="molecule type" value="Genomic_DNA"/>
</dbReference>
<dbReference type="Proteomes" id="UP001177670">
    <property type="component" value="Unassembled WGS sequence"/>
</dbReference>
<comment type="caution">
    <text evidence="1">The sequence shown here is derived from an EMBL/GenBank/DDBJ whole genome shotgun (WGS) entry which is preliminary data.</text>
</comment>
<name>A0AA40G3Z0_9HYME</name>
<dbReference type="AlphaFoldDB" id="A0AA40G3Z0"/>
<accession>A0AA40G3Z0</accession>
<evidence type="ECO:0000313" key="2">
    <source>
        <dbReference type="Proteomes" id="UP001177670"/>
    </source>
</evidence>
<sequence length="203" mass="22824">MPRMSYIGDFGHDAISLTRAQLEEEAWSSFRSRATSSSTWGFWGFSGVAETDTSGHRRGWRVSKAEQVNSYVEFFRVSEEIRRGNRTRSDFDANDRGVTPIPDVTNFETDEILMQAVPKFAAKLNSTRCGSSRANFKAIGAVTVTMSRCRDSSQSQIPRVALSEYPNGIRNSKFPSQINLRCPTLTKPKSTLWNFHRAIPSIS</sequence>
<organism evidence="1 2">
    <name type="scientific">Melipona bicolor</name>
    <dbReference type="NCBI Taxonomy" id="60889"/>
    <lineage>
        <taxon>Eukaryota</taxon>
        <taxon>Metazoa</taxon>
        <taxon>Ecdysozoa</taxon>
        <taxon>Arthropoda</taxon>
        <taxon>Hexapoda</taxon>
        <taxon>Insecta</taxon>
        <taxon>Pterygota</taxon>
        <taxon>Neoptera</taxon>
        <taxon>Endopterygota</taxon>
        <taxon>Hymenoptera</taxon>
        <taxon>Apocrita</taxon>
        <taxon>Aculeata</taxon>
        <taxon>Apoidea</taxon>
        <taxon>Anthophila</taxon>
        <taxon>Apidae</taxon>
        <taxon>Melipona</taxon>
    </lineage>
</organism>
<keyword evidence="2" id="KW-1185">Reference proteome</keyword>
<evidence type="ECO:0000313" key="1">
    <source>
        <dbReference type="EMBL" id="KAK1130617.1"/>
    </source>
</evidence>